<sequence>MDTVLASILVYRRVLRKLDLARELRDGIIDILKNLMNKFCHLVMSIKYFWRRRQLVAKPLLQEGGVASIILENPFYGYRKPKNQVRSILHHVSDIFVMGGCLMMEAIVLFHWCRRHGLGPLGVTGISMGGHGVMSRAIEWKLLRHQYQTVDAYRCQVAPLLQRPVQERVGNVNQSEQVGQQSSPQSEKPLDLSVVMSAKRLKLEEVFHRRVLDSQLLPSYVNSILGLTPNLG</sequence>
<dbReference type="EMBL" id="ACPB03015448">
    <property type="status" value="NOT_ANNOTATED_CDS"/>
    <property type="molecule type" value="Genomic_DNA"/>
</dbReference>
<proteinExistence type="predicted"/>
<evidence type="ECO:0000313" key="1">
    <source>
        <dbReference type="EnsemblMetazoa" id="RPRC000406-PA"/>
    </source>
</evidence>
<dbReference type="Proteomes" id="UP000015103">
    <property type="component" value="Unassembled WGS sequence"/>
</dbReference>
<dbReference type="AlphaFoldDB" id="T1H8Q8"/>
<accession>T1H8Q8</accession>
<evidence type="ECO:0000313" key="2">
    <source>
        <dbReference type="Proteomes" id="UP000015103"/>
    </source>
</evidence>
<dbReference type="InterPro" id="IPR019149">
    <property type="entry name" value="ABHD18"/>
</dbReference>
<protein>
    <submittedName>
        <fullName evidence="1">Uncharacterized protein</fullName>
    </submittedName>
</protein>
<dbReference type="EMBL" id="ACPB03015449">
    <property type="status" value="NOT_ANNOTATED_CDS"/>
    <property type="molecule type" value="Genomic_DNA"/>
</dbReference>
<dbReference type="PANTHER" id="PTHR13617:SF14">
    <property type="entry name" value="PROTEIN ABHD18"/>
    <property type="match status" value="1"/>
</dbReference>
<name>T1H8Q8_RHOPR</name>
<reference evidence="1" key="1">
    <citation type="submission" date="2015-05" db="UniProtKB">
        <authorList>
            <consortium name="EnsemblMetazoa"/>
        </authorList>
    </citation>
    <scope>IDENTIFICATION</scope>
</reference>
<dbReference type="HOGENOM" id="CLU_1196156_0_0_1"/>
<dbReference type="VEuPathDB" id="VectorBase:RPRC000406"/>
<dbReference type="eggNOG" id="KOG1551">
    <property type="taxonomic scope" value="Eukaryota"/>
</dbReference>
<dbReference type="InParanoid" id="T1H8Q8"/>
<organism evidence="1 2">
    <name type="scientific">Rhodnius prolixus</name>
    <name type="common">Triatomid bug</name>
    <dbReference type="NCBI Taxonomy" id="13249"/>
    <lineage>
        <taxon>Eukaryota</taxon>
        <taxon>Metazoa</taxon>
        <taxon>Ecdysozoa</taxon>
        <taxon>Arthropoda</taxon>
        <taxon>Hexapoda</taxon>
        <taxon>Insecta</taxon>
        <taxon>Pterygota</taxon>
        <taxon>Neoptera</taxon>
        <taxon>Paraneoptera</taxon>
        <taxon>Hemiptera</taxon>
        <taxon>Heteroptera</taxon>
        <taxon>Panheteroptera</taxon>
        <taxon>Cimicomorpha</taxon>
        <taxon>Reduviidae</taxon>
        <taxon>Triatominae</taxon>
        <taxon>Rhodnius</taxon>
    </lineage>
</organism>
<keyword evidence="2" id="KW-1185">Reference proteome</keyword>
<dbReference type="EnsemblMetazoa" id="RPRC000406-RA">
    <property type="protein sequence ID" value="RPRC000406-PA"/>
    <property type="gene ID" value="RPRC000406"/>
</dbReference>
<dbReference type="Pfam" id="PF09752">
    <property type="entry name" value="ABHD18"/>
    <property type="match status" value="1"/>
</dbReference>
<dbReference type="PANTHER" id="PTHR13617">
    <property type="entry name" value="PROTEIN ABHD18"/>
    <property type="match status" value="1"/>
</dbReference>